<comment type="subcellular location">
    <subcellularLocation>
        <location evidence="9">Cell membrane</location>
        <topology evidence="9">Multi-pass membrane protein</topology>
    </subcellularLocation>
    <subcellularLocation>
        <location evidence="1">Membrane</location>
        <topology evidence="1">Multi-pass membrane protein</topology>
    </subcellularLocation>
</comment>
<accession>A0A3L8DP65</accession>
<dbReference type="Pfam" id="PF02949">
    <property type="entry name" value="7tm_6"/>
    <property type="match status" value="1"/>
</dbReference>
<evidence type="ECO:0000256" key="6">
    <source>
        <dbReference type="ARBA" id="ARBA00023136"/>
    </source>
</evidence>
<feature type="transmembrane region" description="Helical" evidence="9">
    <location>
        <begin position="184"/>
        <end position="204"/>
    </location>
</feature>
<dbReference type="GO" id="GO:0005549">
    <property type="term" value="F:odorant binding"/>
    <property type="evidence" value="ECO:0007669"/>
    <property type="project" value="InterPro"/>
</dbReference>
<keyword evidence="3 9" id="KW-0812">Transmembrane</keyword>
<dbReference type="OrthoDB" id="7551635at2759"/>
<sequence>MICLEAKYFNLNRILLQSIALWPFQQSKLVRIQYIISLTILLGALISHIITVLTSTFTLALTIKPFSCVLFYTILVIHYSSFGVNLKTLKDLLTRLHCACTKLRDKNEIAIIQKYGRNAKCYTAALIAIYISVSPLFWTIEMLMPYCDIVIPINGCRPQRLSIAFEYCIHQQKYYYVLLLHMNAARAIGILTFIATGTLMIAYLQHTCGMFRIACYRIEHAMEINIEKDISGNSESSISKKIVYAVHIHREAMKLSEHLISRLDTTYFCLTVLVVITMSLTMFQVFQTILSVDNTLDAMVPFINLVILSLYVFFANFFGQNVIDHNNEVYAAAYNIQWYMCPIHVQKLILLLLQRKAREFHLICGGLFIASFDCLATMATATMSYFTLIHSTRR</sequence>
<evidence type="ECO:0000256" key="2">
    <source>
        <dbReference type="ARBA" id="ARBA00022606"/>
    </source>
</evidence>
<protein>
    <recommendedName>
        <fullName evidence="9">Odorant receptor</fullName>
    </recommendedName>
</protein>
<organism evidence="10 11">
    <name type="scientific">Ooceraea biroi</name>
    <name type="common">Clonal raider ant</name>
    <name type="synonym">Cerapachys biroi</name>
    <dbReference type="NCBI Taxonomy" id="2015173"/>
    <lineage>
        <taxon>Eukaryota</taxon>
        <taxon>Metazoa</taxon>
        <taxon>Ecdysozoa</taxon>
        <taxon>Arthropoda</taxon>
        <taxon>Hexapoda</taxon>
        <taxon>Insecta</taxon>
        <taxon>Pterygota</taxon>
        <taxon>Neoptera</taxon>
        <taxon>Endopterygota</taxon>
        <taxon>Hymenoptera</taxon>
        <taxon>Apocrita</taxon>
        <taxon>Aculeata</taxon>
        <taxon>Formicoidea</taxon>
        <taxon>Formicidae</taxon>
        <taxon>Dorylinae</taxon>
        <taxon>Ooceraea</taxon>
    </lineage>
</organism>
<keyword evidence="5 9" id="KW-1133">Transmembrane helix</keyword>
<dbReference type="EMBL" id="QOIP01000006">
    <property type="protein sequence ID" value="RLU22023.1"/>
    <property type="molecule type" value="Genomic_DNA"/>
</dbReference>
<feature type="transmembrane region" description="Helical" evidence="9">
    <location>
        <begin position="69"/>
        <end position="86"/>
    </location>
</feature>
<gene>
    <name evidence="10" type="ORF">DMN91_006402</name>
</gene>
<evidence type="ECO:0000313" key="10">
    <source>
        <dbReference type="EMBL" id="RLU22023.1"/>
    </source>
</evidence>
<evidence type="ECO:0000256" key="1">
    <source>
        <dbReference type="ARBA" id="ARBA00004141"/>
    </source>
</evidence>
<evidence type="ECO:0000256" key="3">
    <source>
        <dbReference type="ARBA" id="ARBA00022692"/>
    </source>
</evidence>
<evidence type="ECO:0000256" key="4">
    <source>
        <dbReference type="ARBA" id="ARBA00022725"/>
    </source>
</evidence>
<evidence type="ECO:0000256" key="7">
    <source>
        <dbReference type="ARBA" id="ARBA00023170"/>
    </source>
</evidence>
<dbReference type="InterPro" id="IPR004117">
    <property type="entry name" value="7tm6_olfct_rcpt"/>
</dbReference>
<dbReference type="PANTHER" id="PTHR21137">
    <property type="entry name" value="ODORANT RECEPTOR"/>
    <property type="match status" value="1"/>
</dbReference>
<keyword evidence="7 9" id="KW-0675">Receptor</keyword>
<reference evidence="10 11" key="1">
    <citation type="journal article" date="2018" name="Genome Res.">
        <title>The genomic architecture and molecular evolution of ant odorant receptors.</title>
        <authorList>
            <person name="McKenzie S.K."/>
            <person name="Kronauer D.J.C."/>
        </authorList>
    </citation>
    <scope>NUCLEOTIDE SEQUENCE [LARGE SCALE GENOMIC DNA]</scope>
    <source>
        <strain evidence="10">Clonal line C1</strain>
    </source>
</reference>
<dbReference type="PANTHER" id="PTHR21137:SF42">
    <property type="entry name" value="ODORANT RECEPTOR 83A"/>
    <property type="match status" value="1"/>
</dbReference>
<dbReference type="GO" id="GO:0005886">
    <property type="term" value="C:plasma membrane"/>
    <property type="evidence" value="ECO:0007669"/>
    <property type="project" value="UniProtKB-SubCell"/>
</dbReference>
<name>A0A3L8DP65_OOCBI</name>
<feature type="transmembrane region" description="Helical" evidence="9">
    <location>
        <begin position="121"/>
        <end position="140"/>
    </location>
</feature>
<keyword evidence="8 9" id="KW-0807">Transducer</keyword>
<proteinExistence type="inferred from homology"/>
<comment type="similarity">
    <text evidence="9">Belongs to the insect chemoreceptor superfamily. Heteromeric odorant receptor channel (TC 1.A.69) family.</text>
</comment>
<dbReference type="GO" id="GO:0007165">
    <property type="term" value="P:signal transduction"/>
    <property type="evidence" value="ECO:0007669"/>
    <property type="project" value="UniProtKB-KW"/>
</dbReference>
<evidence type="ECO:0000256" key="9">
    <source>
        <dbReference type="RuleBase" id="RU351113"/>
    </source>
</evidence>
<keyword evidence="4 9" id="KW-0552">Olfaction</keyword>
<feature type="transmembrane region" description="Helical" evidence="9">
    <location>
        <begin position="267"/>
        <end position="286"/>
    </location>
</feature>
<comment type="caution">
    <text evidence="10">The sequence shown here is derived from an EMBL/GenBank/DDBJ whole genome shotgun (WGS) entry which is preliminary data.</text>
</comment>
<feature type="transmembrane region" description="Helical" evidence="9">
    <location>
        <begin position="34"/>
        <end position="63"/>
    </location>
</feature>
<evidence type="ECO:0000313" key="11">
    <source>
        <dbReference type="Proteomes" id="UP000279307"/>
    </source>
</evidence>
<dbReference type="GO" id="GO:0004984">
    <property type="term" value="F:olfactory receptor activity"/>
    <property type="evidence" value="ECO:0007669"/>
    <property type="project" value="InterPro"/>
</dbReference>
<dbReference type="Proteomes" id="UP000279307">
    <property type="component" value="Chromosome 6"/>
</dbReference>
<evidence type="ECO:0000256" key="5">
    <source>
        <dbReference type="ARBA" id="ARBA00022989"/>
    </source>
</evidence>
<dbReference type="AlphaFoldDB" id="A0A3L8DP65"/>
<keyword evidence="6 9" id="KW-0472">Membrane</keyword>
<feature type="transmembrane region" description="Helical" evidence="9">
    <location>
        <begin position="298"/>
        <end position="318"/>
    </location>
</feature>
<feature type="transmembrane region" description="Helical" evidence="9">
    <location>
        <begin position="360"/>
        <end position="386"/>
    </location>
</feature>
<evidence type="ECO:0000256" key="8">
    <source>
        <dbReference type="ARBA" id="ARBA00023224"/>
    </source>
</evidence>
<keyword evidence="2 9" id="KW-0716">Sensory transduction</keyword>